<dbReference type="RefSeq" id="WP_022064454.1">
    <property type="nucleotide sequence ID" value="NZ_JRGF01000008.1"/>
</dbReference>
<dbReference type="PANTHER" id="PTHR37690">
    <property type="entry name" value="CHORISMATE DEHYDRATASE"/>
    <property type="match status" value="1"/>
</dbReference>
<keyword evidence="3 4" id="KW-0456">Lyase</keyword>
<dbReference type="CDD" id="cd13634">
    <property type="entry name" value="PBP2_Sco4506"/>
    <property type="match status" value="1"/>
</dbReference>
<evidence type="ECO:0000313" key="5">
    <source>
        <dbReference type="EMBL" id="KHE41862.1"/>
    </source>
</evidence>
<comment type="pathway">
    <text evidence="1 4">Quinol/quinone metabolism; menaquinone biosynthesis.</text>
</comment>
<dbReference type="HAMAP" id="MF_00995">
    <property type="entry name" value="MqnA"/>
    <property type="match status" value="1"/>
</dbReference>
<evidence type="ECO:0000256" key="3">
    <source>
        <dbReference type="ARBA" id="ARBA00023239"/>
    </source>
</evidence>
<protein>
    <recommendedName>
        <fullName evidence="4">Chorismate dehydratase</fullName>
        <ecNumber evidence="4">4.2.1.151</ecNumber>
    </recommendedName>
    <alternativeName>
        <fullName evidence="4">Menaquinone biosynthetic enzyme MqnA</fullName>
    </alternativeName>
</protein>
<dbReference type="PANTHER" id="PTHR37690:SF1">
    <property type="entry name" value="CHORISMATE DEHYDRATASE"/>
    <property type="match status" value="1"/>
</dbReference>
<comment type="similarity">
    <text evidence="4">Belongs to the MqnA/MqnD family. MqnA subfamily.</text>
</comment>
<evidence type="ECO:0000256" key="2">
    <source>
        <dbReference type="ARBA" id="ARBA00022428"/>
    </source>
</evidence>
<accession>A0ABR4YIF8</accession>
<gene>
    <name evidence="4" type="primary">mqnA</name>
    <name evidence="5" type="ORF">LG35_07610</name>
</gene>
<evidence type="ECO:0000256" key="1">
    <source>
        <dbReference type="ARBA" id="ARBA00004863"/>
    </source>
</evidence>
<comment type="function">
    <text evidence="4">Catalyzes the dehydration of chorismate into 3-[(1-carboxyvinyl)oxy]benzoate, a step in the biosynthesis of menaquinone (MK, vitamin K2).</text>
</comment>
<dbReference type="InterPro" id="IPR003773">
    <property type="entry name" value="Menaquinone_biosynth"/>
</dbReference>
<dbReference type="SUPFAM" id="SSF53850">
    <property type="entry name" value="Periplasmic binding protein-like II"/>
    <property type="match status" value="1"/>
</dbReference>
<sequence>MAVVKTSIAAVSYLNTVPFIYGIRHADKLRAELLLAPPSACARNFIDRKADIALVPAGALPLMDDAEIVTNYCIGAEKSVRTVTVMSNVPIGEATVIHLDSHSMTSALLVRILAAELWHIRPEWRELTDYSAAEHPAEGEAFLFIGDKVFGYEGKFRYTYDLADCWRELTGKPFVFAVWVARKGSAPELIDALESSLELGVERIWEAIVESGHSEKDYAYGYLTENIDFLFDYQKRQALELFRDKAKKFTPRANPG</sequence>
<keyword evidence="2 4" id="KW-0474">Menaquinone biosynthesis</keyword>
<evidence type="ECO:0000256" key="4">
    <source>
        <dbReference type="HAMAP-Rule" id="MF_00995"/>
    </source>
</evidence>
<dbReference type="EC" id="4.2.1.151" evidence="4"/>
<dbReference type="InterPro" id="IPR030868">
    <property type="entry name" value="MqnA"/>
</dbReference>
<proteinExistence type="inferred from homology"/>
<reference evidence="5 6" key="1">
    <citation type="submission" date="2014-09" db="EMBL/GenBank/DDBJ databases">
        <title>Alistipes sp. 627, sp. nov., a novel member of the family Rikenellaceae isolated from human faeces.</title>
        <authorList>
            <person name="Shkoporov A.N."/>
            <person name="Chaplin A.V."/>
            <person name="Motuzova O.V."/>
            <person name="Kafarskaia L.I."/>
            <person name="Khokhlova E.V."/>
            <person name="Efimov B.A."/>
        </authorList>
    </citation>
    <scope>NUCLEOTIDE SEQUENCE [LARGE SCALE GENOMIC DNA]</scope>
    <source>
        <strain evidence="5 6">627</strain>
    </source>
</reference>
<dbReference type="Proteomes" id="UP000030889">
    <property type="component" value="Unassembled WGS sequence"/>
</dbReference>
<name>A0ABR4YIF8_9BACT</name>
<dbReference type="EMBL" id="JRGF01000008">
    <property type="protein sequence ID" value="KHE41862.1"/>
    <property type="molecule type" value="Genomic_DNA"/>
</dbReference>
<evidence type="ECO:0000313" key="6">
    <source>
        <dbReference type="Proteomes" id="UP000030889"/>
    </source>
</evidence>
<dbReference type="Gene3D" id="3.40.190.10">
    <property type="entry name" value="Periplasmic binding protein-like II"/>
    <property type="match status" value="2"/>
</dbReference>
<keyword evidence="6" id="KW-1185">Reference proteome</keyword>
<comment type="catalytic activity">
    <reaction evidence="4">
        <text>chorismate = 3-[(1-carboxyvinyl)-oxy]benzoate + H2O</text>
        <dbReference type="Rhea" id="RHEA:40051"/>
        <dbReference type="ChEBI" id="CHEBI:15377"/>
        <dbReference type="ChEBI" id="CHEBI:29748"/>
        <dbReference type="ChEBI" id="CHEBI:76981"/>
        <dbReference type="EC" id="4.2.1.151"/>
    </reaction>
</comment>
<comment type="caution">
    <text evidence="5">The sequence shown here is derived from an EMBL/GenBank/DDBJ whole genome shotgun (WGS) entry which is preliminary data.</text>
</comment>
<dbReference type="Pfam" id="PF02621">
    <property type="entry name" value="VitK2_biosynth"/>
    <property type="match status" value="1"/>
</dbReference>
<organism evidence="5 6">
    <name type="scientific">Alistipes inops</name>
    <dbReference type="NCBI Taxonomy" id="1501391"/>
    <lineage>
        <taxon>Bacteria</taxon>
        <taxon>Pseudomonadati</taxon>
        <taxon>Bacteroidota</taxon>
        <taxon>Bacteroidia</taxon>
        <taxon>Bacteroidales</taxon>
        <taxon>Rikenellaceae</taxon>
        <taxon>Alistipes</taxon>
    </lineage>
</organism>